<reference evidence="2 3" key="1">
    <citation type="submission" date="2024-02" db="EMBL/GenBank/DDBJ databases">
        <title>A draft genome for the cacao thread blight pathogen Marasmius crinis-equi.</title>
        <authorList>
            <person name="Cohen S.P."/>
            <person name="Baruah I.K."/>
            <person name="Amoako-Attah I."/>
            <person name="Bukari Y."/>
            <person name="Meinhardt L.W."/>
            <person name="Bailey B.A."/>
        </authorList>
    </citation>
    <scope>NUCLEOTIDE SEQUENCE [LARGE SCALE GENOMIC DNA]</scope>
    <source>
        <strain evidence="2 3">GH-76</strain>
    </source>
</reference>
<proteinExistence type="predicted"/>
<evidence type="ECO:0000313" key="2">
    <source>
        <dbReference type="EMBL" id="KAL0577997.1"/>
    </source>
</evidence>
<sequence length="968" mass="106552">MTRLRRFGKCFRVERIYLSHSYLTEHTSRRILTAPGHVFPRKGSSKVLSADDTVYWKHQEVEGKSSSGVQSSTPSALSSGKLGDWNEEVKREDSPIIWFRPTPTPVTDTVHYGWQHPAELEYLTPTDWTDTQIIHHLIAHSFDIPPRQAKGSPFFEVTGIDGLRTVLPSGYRIPLMFIARFQWLSLKLVLSTVDRDAGWREYKLRRSRWEGSIQSPGAKARVKGIDRKWRSQMFDRALARYKLKWFISEPEQLQEFWDTYKDEEYKKDPLKYDWRRWALKGHKGFSLTEDEIENGITAQQLMGGLRDKSGRWFWEEPNTPTSGDRDAWELRHEARRAAISPTPLLALPLVSLAPPATTSQQQAQEPASTSSLATPNSKAKHFVSAPAEKTLSPPVKRPGAPLEKDGAVKAQKTGFDNPMRAATRRTAPVTHSISESDSSPPPFSPAIPNIITPGIKHGFLPDTAIRPVQSLASNGKHSASSVARPTLSVALQAAAARKVVQTQESETSTLGLSRSPASASSVASSAQSLVIRPGFIQIPTIPPVSLQAPEGKMTTSTLNPLSPDPASPSHPTSKSNIPPVQSQPAGKLATTTDWNSHFAVTMNMRGLNDRSFPNASSPTTKPASSVSINNAVLPAKPSLPVLMRNGTANSPNSNSNQDILRAVESLFGGFTESTKKFSSDLDRLKEDGIREVKDALRVIIREETYTGVKSAVEGATRSNQAADLDITIQKDVTPVLKNGLSGIGAMVGQEIETAVRPLRLELAGLLEEIRSSRQREKALFSAIQETRDEIRRLEGSGSLDALPSTSSMRSFLGLQSSSSSFMDHALAHLLGSSQPESAPQTDPVIAPDMPDDDNDSLFYPPTPRGEVEVVPLAQEFGRSARGTPMSMSPDILLIESEPMEKKYRAPIPKTPLSHFPPTPSSPFNTNEIEDVKPVLINERAFLLNIEGEEPTPLSAFVPRRFMKKGARM</sequence>
<evidence type="ECO:0000313" key="3">
    <source>
        <dbReference type="Proteomes" id="UP001465976"/>
    </source>
</evidence>
<accession>A0ABR3FS79</accession>
<name>A0ABR3FS79_9AGAR</name>
<feature type="compositionally biased region" description="Low complexity" evidence="1">
    <location>
        <begin position="355"/>
        <end position="371"/>
    </location>
</feature>
<feature type="region of interest" description="Disordered" evidence="1">
    <location>
        <begin position="546"/>
        <end position="589"/>
    </location>
</feature>
<evidence type="ECO:0000256" key="1">
    <source>
        <dbReference type="SAM" id="MobiDB-lite"/>
    </source>
</evidence>
<feature type="region of interest" description="Disordered" evidence="1">
    <location>
        <begin position="63"/>
        <end position="82"/>
    </location>
</feature>
<organism evidence="2 3">
    <name type="scientific">Marasmius crinis-equi</name>
    <dbReference type="NCBI Taxonomy" id="585013"/>
    <lineage>
        <taxon>Eukaryota</taxon>
        <taxon>Fungi</taxon>
        <taxon>Dikarya</taxon>
        <taxon>Basidiomycota</taxon>
        <taxon>Agaricomycotina</taxon>
        <taxon>Agaricomycetes</taxon>
        <taxon>Agaricomycetidae</taxon>
        <taxon>Agaricales</taxon>
        <taxon>Marasmiineae</taxon>
        <taxon>Marasmiaceae</taxon>
        <taxon>Marasmius</taxon>
    </lineage>
</organism>
<gene>
    <name evidence="2" type="ORF">V5O48_004000</name>
</gene>
<feature type="compositionally biased region" description="Polar residues" evidence="1">
    <location>
        <begin position="569"/>
        <end position="589"/>
    </location>
</feature>
<keyword evidence="3" id="KW-1185">Reference proteome</keyword>
<feature type="region of interest" description="Disordered" evidence="1">
    <location>
        <begin position="355"/>
        <end position="405"/>
    </location>
</feature>
<feature type="region of interest" description="Disordered" evidence="1">
    <location>
        <begin position="833"/>
        <end position="853"/>
    </location>
</feature>
<feature type="compositionally biased region" description="Polar residues" evidence="1">
    <location>
        <begin position="64"/>
        <end position="78"/>
    </location>
</feature>
<dbReference type="EMBL" id="JBAHYK010000125">
    <property type="protein sequence ID" value="KAL0577997.1"/>
    <property type="molecule type" value="Genomic_DNA"/>
</dbReference>
<protein>
    <submittedName>
        <fullName evidence="2">Uncharacterized protein</fullName>
    </submittedName>
</protein>
<dbReference type="Proteomes" id="UP001465976">
    <property type="component" value="Unassembled WGS sequence"/>
</dbReference>
<comment type="caution">
    <text evidence="2">The sequence shown here is derived from an EMBL/GenBank/DDBJ whole genome shotgun (WGS) entry which is preliminary data.</text>
</comment>